<feature type="region of interest" description="Disordered" evidence="1">
    <location>
        <begin position="1"/>
        <end position="29"/>
    </location>
</feature>
<dbReference type="EMBL" id="GGEC01076043">
    <property type="protein sequence ID" value="MBX56527.1"/>
    <property type="molecule type" value="Transcribed_RNA"/>
</dbReference>
<name>A0A2P2PP64_RHIMU</name>
<evidence type="ECO:0000313" key="2">
    <source>
        <dbReference type="EMBL" id="MBX56527.1"/>
    </source>
</evidence>
<organism evidence="2">
    <name type="scientific">Rhizophora mucronata</name>
    <name type="common">Asiatic mangrove</name>
    <dbReference type="NCBI Taxonomy" id="61149"/>
    <lineage>
        <taxon>Eukaryota</taxon>
        <taxon>Viridiplantae</taxon>
        <taxon>Streptophyta</taxon>
        <taxon>Embryophyta</taxon>
        <taxon>Tracheophyta</taxon>
        <taxon>Spermatophyta</taxon>
        <taxon>Magnoliopsida</taxon>
        <taxon>eudicotyledons</taxon>
        <taxon>Gunneridae</taxon>
        <taxon>Pentapetalae</taxon>
        <taxon>rosids</taxon>
        <taxon>fabids</taxon>
        <taxon>Malpighiales</taxon>
        <taxon>Rhizophoraceae</taxon>
        <taxon>Rhizophora</taxon>
    </lineage>
</organism>
<dbReference type="AlphaFoldDB" id="A0A2P2PP64"/>
<reference evidence="2" key="1">
    <citation type="submission" date="2018-02" db="EMBL/GenBank/DDBJ databases">
        <title>Rhizophora mucronata_Transcriptome.</title>
        <authorList>
            <person name="Meera S.P."/>
            <person name="Sreeshan A."/>
            <person name="Augustine A."/>
        </authorList>
    </citation>
    <scope>NUCLEOTIDE SEQUENCE</scope>
    <source>
        <tissue evidence="2">Leaf</tissue>
    </source>
</reference>
<accession>A0A2P2PP64</accession>
<feature type="compositionally biased region" description="Gly residues" evidence="1">
    <location>
        <begin position="17"/>
        <end position="29"/>
    </location>
</feature>
<sequence>MSNRSETAKVRPVSGWGALGGAGGGGGSS</sequence>
<evidence type="ECO:0000256" key="1">
    <source>
        <dbReference type="SAM" id="MobiDB-lite"/>
    </source>
</evidence>
<protein>
    <submittedName>
        <fullName evidence="2">Uncharacterized protein MANES_14G171400</fullName>
    </submittedName>
</protein>
<proteinExistence type="predicted"/>